<reference evidence="2" key="1">
    <citation type="journal article" date="2017" name="Nature">
        <title>The sunflower genome provides insights into oil metabolism, flowering and Asterid evolution.</title>
        <authorList>
            <person name="Badouin H."/>
            <person name="Gouzy J."/>
            <person name="Grassa C.J."/>
            <person name="Murat F."/>
            <person name="Staton S.E."/>
            <person name="Cottret L."/>
            <person name="Lelandais-Briere C."/>
            <person name="Owens G.L."/>
            <person name="Carrere S."/>
            <person name="Mayjonade B."/>
            <person name="Legrand L."/>
            <person name="Gill N."/>
            <person name="Kane N.C."/>
            <person name="Bowers J.E."/>
            <person name="Hubner S."/>
            <person name="Bellec A."/>
            <person name="Berard A."/>
            <person name="Berges H."/>
            <person name="Blanchet N."/>
            <person name="Boniface M.C."/>
            <person name="Brunel D."/>
            <person name="Catrice O."/>
            <person name="Chaidir N."/>
            <person name="Claudel C."/>
            <person name="Donnadieu C."/>
            <person name="Faraut T."/>
            <person name="Fievet G."/>
            <person name="Helmstetter N."/>
            <person name="King M."/>
            <person name="Knapp S.J."/>
            <person name="Lai Z."/>
            <person name="Le Paslier M.C."/>
            <person name="Lippi Y."/>
            <person name="Lorenzon L."/>
            <person name="Mandel J.R."/>
            <person name="Marage G."/>
            <person name="Marchand G."/>
            <person name="Marquand E."/>
            <person name="Bret-Mestries E."/>
            <person name="Morien E."/>
            <person name="Nambeesan S."/>
            <person name="Nguyen T."/>
            <person name="Pegot-Espagnet P."/>
            <person name="Pouilly N."/>
            <person name="Raftis F."/>
            <person name="Sallet E."/>
            <person name="Schiex T."/>
            <person name="Thomas J."/>
            <person name="Vandecasteele C."/>
            <person name="Vares D."/>
            <person name="Vear F."/>
            <person name="Vautrin S."/>
            <person name="Crespi M."/>
            <person name="Mangin B."/>
            <person name="Burke J.M."/>
            <person name="Salse J."/>
            <person name="Munos S."/>
            <person name="Vincourt P."/>
            <person name="Rieseberg L.H."/>
            <person name="Langlade N.B."/>
        </authorList>
    </citation>
    <scope>NUCLEOTIDE SEQUENCE</scope>
    <source>
        <tissue evidence="2">Leaves</tissue>
    </source>
</reference>
<organism evidence="2 3">
    <name type="scientific">Helianthus annuus</name>
    <name type="common">Common sunflower</name>
    <dbReference type="NCBI Taxonomy" id="4232"/>
    <lineage>
        <taxon>Eukaryota</taxon>
        <taxon>Viridiplantae</taxon>
        <taxon>Streptophyta</taxon>
        <taxon>Embryophyta</taxon>
        <taxon>Tracheophyta</taxon>
        <taxon>Spermatophyta</taxon>
        <taxon>Magnoliopsida</taxon>
        <taxon>eudicotyledons</taxon>
        <taxon>Gunneridae</taxon>
        <taxon>Pentapetalae</taxon>
        <taxon>asterids</taxon>
        <taxon>campanulids</taxon>
        <taxon>Asterales</taxon>
        <taxon>Asteraceae</taxon>
        <taxon>Asteroideae</taxon>
        <taxon>Heliantheae alliance</taxon>
        <taxon>Heliantheae</taxon>
        <taxon>Helianthus</taxon>
    </lineage>
</organism>
<dbReference type="Proteomes" id="UP000215914">
    <property type="component" value="Unassembled WGS sequence"/>
</dbReference>
<name>A0A9K3MZC0_HELAN</name>
<accession>A0A9K3MZC0</accession>
<evidence type="ECO:0000313" key="3">
    <source>
        <dbReference type="Proteomes" id="UP000215914"/>
    </source>
</evidence>
<sequence length="76" mass="9363">MFNNWFNLFNNWINNWFNLFNNWINMFCSCLFYMFPCCLIVIRRRTFRILSISYCRHHVGWTFFSGTVLRGLCVCV</sequence>
<feature type="transmembrane region" description="Helical" evidence="1">
    <location>
        <begin position="20"/>
        <end position="42"/>
    </location>
</feature>
<dbReference type="Gramene" id="mRNA:HanXRQr2_Chr11g0475641">
    <property type="protein sequence ID" value="mRNA:HanXRQr2_Chr11g0475641"/>
    <property type="gene ID" value="HanXRQr2_Chr11g0475641"/>
</dbReference>
<reference evidence="2" key="2">
    <citation type="submission" date="2020-06" db="EMBL/GenBank/DDBJ databases">
        <title>Helianthus annuus Genome sequencing and assembly Release 2.</title>
        <authorList>
            <person name="Gouzy J."/>
            <person name="Langlade N."/>
            <person name="Munos S."/>
        </authorList>
    </citation>
    <scope>NUCLEOTIDE SEQUENCE</scope>
    <source>
        <tissue evidence="2">Leaves</tissue>
    </source>
</reference>
<keyword evidence="1" id="KW-1133">Transmembrane helix</keyword>
<gene>
    <name evidence="2" type="ORF">HanXRQr2_Chr11g0475641</name>
</gene>
<comment type="caution">
    <text evidence="2">The sequence shown here is derived from an EMBL/GenBank/DDBJ whole genome shotgun (WGS) entry which is preliminary data.</text>
</comment>
<protein>
    <submittedName>
        <fullName evidence="2">Uncharacterized protein</fullName>
    </submittedName>
</protein>
<keyword evidence="1" id="KW-0812">Transmembrane</keyword>
<dbReference type="EMBL" id="MNCJ02000326">
    <property type="protein sequence ID" value="KAF5780758.1"/>
    <property type="molecule type" value="Genomic_DNA"/>
</dbReference>
<evidence type="ECO:0000256" key="1">
    <source>
        <dbReference type="SAM" id="Phobius"/>
    </source>
</evidence>
<keyword evidence="3" id="KW-1185">Reference proteome</keyword>
<evidence type="ECO:0000313" key="2">
    <source>
        <dbReference type="EMBL" id="KAF5780758.1"/>
    </source>
</evidence>
<dbReference type="AlphaFoldDB" id="A0A9K3MZC0"/>
<keyword evidence="1" id="KW-0472">Membrane</keyword>
<proteinExistence type="predicted"/>